<proteinExistence type="predicted"/>
<accession>A0A344TH29</accession>
<dbReference type="Proteomes" id="UP000251993">
    <property type="component" value="Chromosome"/>
</dbReference>
<dbReference type="EMBL" id="CP030850">
    <property type="protein sequence ID" value="AXE17950.1"/>
    <property type="molecule type" value="Genomic_DNA"/>
</dbReference>
<dbReference type="AlphaFoldDB" id="A0A344TH29"/>
<keyword evidence="2" id="KW-1185">Reference proteome</keyword>
<organism evidence="1 2">
    <name type="scientific">Runella rosea</name>
    <dbReference type="NCBI Taxonomy" id="2259595"/>
    <lineage>
        <taxon>Bacteria</taxon>
        <taxon>Pseudomonadati</taxon>
        <taxon>Bacteroidota</taxon>
        <taxon>Cytophagia</taxon>
        <taxon>Cytophagales</taxon>
        <taxon>Spirosomataceae</taxon>
        <taxon>Runella</taxon>
    </lineage>
</organism>
<evidence type="ECO:0000313" key="2">
    <source>
        <dbReference type="Proteomes" id="UP000251993"/>
    </source>
</evidence>
<dbReference type="KEGG" id="run:DR864_09485"/>
<reference evidence="1 2" key="1">
    <citation type="submission" date="2018-07" db="EMBL/GenBank/DDBJ databases">
        <title>Genome sequencing of Runella.</title>
        <authorList>
            <person name="Baek M.-G."/>
            <person name="Yi H."/>
        </authorList>
    </citation>
    <scope>NUCLEOTIDE SEQUENCE [LARGE SCALE GENOMIC DNA]</scope>
    <source>
        <strain evidence="1 2">HYN0085</strain>
    </source>
</reference>
<evidence type="ECO:0000313" key="1">
    <source>
        <dbReference type="EMBL" id="AXE17950.1"/>
    </source>
</evidence>
<protein>
    <submittedName>
        <fullName evidence="1">Uncharacterized protein</fullName>
    </submittedName>
</protein>
<name>A0A344TH29_9BACT</name>
<gene>
    <name evidence="1" type="ORF">DR864_09485</name>
</gene>
<sequence length="70" mass="8540">MQTGRSHKKNKVFAHLQITRDFKDLFYQTLNLGTHLVFLRTSKHFKLNIKMVIYIELVYMRKFCPYNKDM</sequence>